<evidence type="ECO:0000313" key="2">
    <source>
        <dbReference type="EMBL" id="TNN58126.1"/>
    </source>
</evidence>
<gene>
    <name evidence="2" type="ORF">EYF80_031649</name>
</gene>
<name>A0A4Z2GX72_9TELE</name>
<dbReference type="Proteomes" id="UP000314294">
    <property type="component" value="Unassembled WGS sequence"/>
</dbReference>
<comment type="caution">
    <text evidence="2">The sequence shown here is derived from an EMBL/GenBank/DDBJ whole genome shotgun (WGS) entry which is preliminary data.</text>
</comment>
<protein>
    <submittedName>
        <fullName evidence="2">Uncharacterized protein</fullName>
    </submittedName>
</protein>
<evidence type="ECO:0000256" key="1">
    <source>
        <dbReference type="SAM" id="MobiDB-lite"/>
    </source>
</evidence>
<reference evidence="2 3" key="1">
    <citation type="submission" date="2019-03" db="EMBL/GenBank/DDBJ databases">
        <title>First draft genome of Liparis tanakae, snailfish: a comprehensive survey of snailfish specific genes.</title>
        <authorList>
            <person name="Kim W."/>
            <person name="Song I."/>
            <person name="Jeong J.-H."/>
            <person name="Kim D."/>
            <person name="Kim S."/>
            <person name="Ryu S."/>
            <person name="Song J.Y."/>
            <person name="Lee S.K."/>
        </authorList>
    </citation>
    <scope>NUCLEOTIDE SEQUENCE [LARGE SCALE GENOMIC DNA]</scope>
    <source>
        <tissue evidence="2">Muscle</tissue>
    </source>
</reference>
<dbReference type="AlphaFoldDB" id="A0A4Z2GX72"/>
<evidence type="ECO:0000313" key="3">
    <source>
        <dbReference type="Proteomes" id="UP000314294"/>
    </source>
</evidence>
<proteinExistence type="predicted"/>
<feature type="region of interest" description="Disordered" evidence="1">
    <location>
        <begin position="1"/>
        <end position="59"/>
    </location>
</feature>
<keyword evidence="3" id="KW-1185">Reference proteome</keyword>
<organism evidence="2 3">
    <name type="scientific">Liparis tanakae</name>
    <name type="common">Tanaka's snailfish</name>
    <dbReference type="NCBI Taxonomy" id="230148"/>
    <lineage>
        <taxon>Eukaryota</taxon>
        <taxon>Metazoa</taxon>
        <taxon>Chordata</taxon>
        <taxon>Craniata</taxon>
        <taxon>Vertebrata</taxon>
        <taxon>Euteleostomi</taxon>
        <taxon>Actinopterygii</taxon>
        <taxon>Neopterygii</taxon>
        <taxon>Teleostei</taxon>
        <taxon>Neoteleostei</taxon>
        <taxon>Acanthomorphata</taxon>
        <taxon>Eupercaria</taxon>
        <taxon>Perciformes</taxon>
        <taxon>Cottioidei</taxon>
        <taxon>Cottales</taxon>
        <taxon>Liparidae</taxon>
        <taxon>Liparis</taxon>
    </lineage>
</organism>
<feature type="compositionally biased region" description="Polar residues" evidence="1">
    <location>
        <begin position="35"/>
        <end position="47"/>
    </location>
</feature>
<dbReference type="EMBL" id="SRLO01000388">
    <property type="protein sequence ID" value="TNN58126.1"/>
    <property type="molecule type" value="Genomic_DNA"/>
</dbReference>
<accession>A0A4Z2GX72</accession>
<sequence length="59" mass="6352">MRSAYEAGGTKKGAGSLGRRPGPRPEAGCRKQGQGVRTQDRLQTQPGPMNPMRREGNKS</sequence>